<evidence type="ECO:0000313" key="5">
    <source>
        <dbReference type="EMBL" id="CAL4785024.1"/>
    </source>
</evidence>
<feature type="region of interest" description="Disordered" evidence="2">
    <location>
        <begin position="434"/>
        <end position="473"/>
    </location>
</feature>
<feature type="non-terminal residue" evidence="3">
    <location>
        <position position="1933"/>
    </location>
</feature>
<evidence type="ECO:0000313" key="3">
    <source>
        <dbReference type="EMBL" id="CAI3997712.1"/>
    </source>
</evidence>
<feature type="coiled-coil region" evidence="1">
    <location>
        <begin position="1571"/>
        <end position="1598"/>
    </location>
</feature>
<keyword evidence="1" id="KW-0175">Coiled coil</keyword>
<dbReference type="Proteomes" id="UP001152797">
    <property type="component" value="Unassembled WGS sequence"/>
</dbReference>
<dbReference type="EMBL" id="CAMXCT030002374">
    <property type="protein sequence ID" value="CAL4785024.1"/>
    <property type="molecule type" value="Genomic_DNA"/>
</dbReference>
<organism evidence="3">
    <name type="scientific">Cladocopium goreaui</name>
    <dbReference type="NCBI Taxonomy" id="2562237"/>
    <lineage>
        <taxon>Eukaryota</taxon>
        <taxon>Sar</taxon>
        <taxon>Alveolata</taxon>
        <taxon>Dinophyceae</taxon>
        <taxon>Suessiales</taxon>
        <taxon>Symbiodiniaceae</taxon>
        <taxon>Cladocopium</taxon>
    </lineage>
</organism>
<reference evidence="3" key="1">
    <citation type="submission" date="2022-10" db="EMBL/GenBank/DDBJ databases">
        <authorList>
            <person name="Chen Y."/>
            <person name="Dougan E. K."/>
            <person name="Chan C."/>
            <person name="Rhodes N."/>
            <person name="Thang M."/>
        </authorList>
    </citation>
    <scope>NUCLEOTIDE SEQUENCE</scope>
</reference>
<dbReference type="EMBL" id="CAMXCT020002374">
    <property type="protein sequence ID" value="CAL1151087.1"/>
    <property type="molecule type" value="Genomic_DNA"/>
</dbReference>
<reference evidence="4" key="2">
    <citation type="submission" date="2024-04" db="EMBL/GenBank/DDBJ databases">
        <authorList>
            <person name="Chen Y."/>
            <person name="Shah S."/>
            <person name="Dougan E. K."/>
            <person name="Thang M."/>
            <person name="Chan C."/>
        </authorList>
    </citation>
    <scope>NUCLEOTIDE SEQUENCE [LARGE SCALE GENOMIC DNA]</scope>
</reference>
<feature type="compositionally biased region" description="Basic and acidic residues" evidence="2">
    <location>
        <begin position="439"/>
        <end position="462"/>
    </location>
</feature>
<evidence type="ECO:0000313" key="6">
    <source>
        <dbReference type="Proteomes" id="UP001152797"/>
    </source>
</evidence>
<feature type="region of interest" description="Disordered" evidence="2">
    <location>
        <begin position="1141"/>
        <end position="1162"/>
    </location>
</feature>
<feature type="compositionally biased region" description="Polar residues" evidence="2">
    <location>
        <begin position="463"/>
        <end position="473"/>
    </location>
</feature>
<proteinExistence type="predicted"/>
<evidence type="ECO:0000313" key="4">
    <source>
        <dbReference type="EMBL" id="CAL1151087.1"/>
    </source>
</evidence>
<dbReference type="OrthoDB" id="418735at2759"/>
<evidence type="ECO:0000256" key="1">
    <source>
        <dbReference type="SAM" id="Coils"/>
    </source>
</evidence>
<gene>
    <name evidence="3" type="ORF">C1SCF055_LOCUS24066</name>
</gene>
<keyword evidence="6" id="KW-1185">Reference proteome</keyword>
<name>A0A9P1CSF0_9DINO</name>
<dbReference type="EMBL" id="CAMXCT010002374">
    <property type="protein sequence ID" value="CAI3997712.1"/>
    <property type="molecule type" value="Genomic_DNA"/>
</dbReference>
<feature type="region of interest" description="Disordered" evidence="2">
    <location>
        <begin position="1"/>
        <end position="40"/>
    </location>
</feature>
<sequence length="1933" mass="215476">MHPAHIDLPDMISKHPTSSLPMHSPKPVPVFASETSVPQPSLQPMHPAHVDLPDMISKHPTSGLPMHSLKPVPVFASETSVPQPSLQPMHPAHIDLPDMISKHPTSGLPMHSPKPVPVFASETSVPQPSLQPMHPAHIDLPDMISKHPTSGLPMHSPKPVPVFAFETSTPQPCLQPMHPSHIDMPDLISKHPTSDFCTEADTKLPASEVPAQMSDQHVEGHSAMTQHAALYATVSSQLDTKPSANDTTKPSFQCTHLQSCQPMHLTAFQTQPEYALPNAQGNDHIRCNLHVHTSCHQTHAMTDAIQTDVQRNQTAQVLPNAGVCHRLREQTTDGFMTPLQHQHPCHIFDDQTRATQILLHYDIFTKEPKKAISPRIDISPNSPAVTLTLTNGNVTPFGPCDSDNPQSKEFIRKHQDMPVQCGLTCQPSAQVNQMPVANEDSKHRHEGVPDPHPLPLDREKSRTATNQNKRPFPHAQNSELVQMPSEASQQHTPSTFKSIFPPTENIDSQLRLSKEMLQVVQSQEFLPPSKKQKTCQQTPLQIRTFHQDQKLPVIMAAYGSQHKLNPDMLRTKGCLAHFIQDDLIGPRLLHPAEIAMIHGVTGRFFAMKHFPDAWRFLGNQITPLHAMIVLVGALNSLPDTHPIAMKDVFNTWEAHRLKISNTILNRGKAGYVLRHMVYDDDITDAQHSNLEYFIQTFGKGILPDNQYWDLDGFHDTTWEHEDLPGNHTVQVASQVTVLDPESPEDEMTQTQPFVITLKAVMHQQNWQMPFWFAADVVPQDLSSLWQTTCQVHYVDGECHLKADKQAVVAIDHNLVVVMTDHRITVYAFASGSLHAFCKQICNTDQVFDQFGPIAPAMQFSPDVLILDNMIHHESASIDVTLAIAAFQNCTEVYQYDNTSDKWICTLHGDHTSRQIVASIIAKCISKNSLQSLGRHVSIKHGEHTTVEFGAAEVGAATPPMQFTTCVAVHAARSLLDTITSQDGVSINIKWKSRPLWTGKIDPFITAEALTTLLMYTLSPVTHLRQVRLIIQGKQFCTGNFQQWEGTHACPITIHLGFEMCGGAGPTATKTQLKQQVRNAIASWMLENNIELSWINNNLEKIIDEIGIKRFVPVIQQPSSNRRDSQLQQILTEASVQLPAAPAKTQHASLQQKSKLRKKQAPFPEPQDFKVDCSYLLKEDGQPTVQLQEFRCNTTGVFLTNSQGATTWLRENQQLSTDELAMLILGPMPVDTSLPHEQIVIPCFNSDTQQVLLQVTLVQFGAKMIKPKPWEQVATTATSSRVCSLTVWKQDWSEEEWQAATQRTTQFLKEVFAHDGIHGAITSIWGRSYRKGKQLATFKDATSVQVHAAIQEDHFLNVLKLTGHNRIWAVPKNEAGKLTDDFRIIWLAPTTDHPKAATITAKLAGIAGLVRGKSSLGVRVTTGMFTEAWKAIHPNEKPPVDIANKQIFKIEPLPYGCNSAMLEEWAQHVNWAFRPLRATGPKSWLVCASNPPPNGPLAFNGHPVLPRFMPQKQHAQVQPILAGPRSTAKMTAAQPTAQTAPTNQDPWWNYLQRNSQTTPTAPATQGPIEQRFAQQDAKVQELESKIEALQNTQAQQTGQIKKVHDDLAQTEKKLIHTMHQTMDGVKQELAKSFGEALALQSKQFESNFMDLKKALINPKRKSPTHEGEVKGAPALPIQEVFIPGVLDHTGWIIQQESHSFTVQFHTMPNCEELTATVLQFWASFFPVSITGMLPSRGSHDAAYAMQVTQACGLEIDWEKTWRWATNTETADLAVSSLQEGMPDTEILREIAGAYQLESQKAHWIDEYAIGRAKLAVHDTSKFYAMANADLLWDIHAMQPERKLQLIECWLPKLRVAGKTMLLMVEDDADVTAFAVSLTDCAATMQKMWAQAMLLVAPSARPRYGKGLQTALYIQGFGQSVSGMSPRPQFPFQDL</sequence>
<accession>A0A9P1CSF0</accession>
<comment type="caution">
    <text evidence="3">The sequence shown here is derived from an EMBL/GenBank/DDBJ whole genome shotgun (WGS) entry which is preliminary data.</text>
</comment>
<evidence type="ECO:0000256" key="2">
    <source>
        <dbReference type="SAM" id="MobiDB-lite"/>
    </source>
</evidence>
<protein>
    <submittedName>
        <fullName evidence="5">Sodium/hydrogen exchanger 8</fullName>
    </submittedName>
</protein>